<dbReference type="InterPro" id="IPR020892">
    <property type="entry name" value="Cyclophilin-type_PPIase_CS"/>
</dbReference>
<dbReference type="HOGENOM" id="CLU_012062_4_2_1"/>
<keyword evidence="3 5" id="KW-0697">Rotamase</keyword>
<dbReference type="InParanoid" id="D8SKN3"/>
<organism evidence="8">
    <name type="scientific">Selaginella moellendorffii</name>
    <name type="common">Spikemoss</name>
    <dbReference type="NCBI Taxonomy" id="88036"/>
    <lineage>
        <taxon>Eukaryota</taxon>
        <taxon>Viridiplantae</taxon>
        <taxon>Streptophyta</taxon>
        <taxon>Embryophyta</taxon>
        <taxon>Tracheophyta</taxon>
        <taxon>Lycopodiopsida</taxon>
        <taxon>Selaginellales</taxon>
        <taxon>Selaginellaceae</taxon>
        <taxon>Selaginella</taxon>
    </lineage>
</organism>
<dbReference type="STRING" id="88036.D8SKN3"/>
<dbReference type="GO" id="GO:0003755">
    <property type="term" value="F:peptidyl-prolyl cis-trans isomerase activity"/>
    <property type="evidence" value="ECO:0000318"/>
    <property type="project" value="GO_Central"/>
</dbReference>
<dbReference type="Pfam" id="PF00160">
    <property type="entry name" value="Pro_isomerase"/>
    <property type="match status" value="1"/>
</dbReference>
<dbReference type="OrthoDB" id="193499at2759"/>
<dbReference type="InterPro" id="IPR029000">
    <property type="entry name" value="Cyclophilin-like_dom_sf"/>
</dbReference>
<dbReference type="Gene3D" id="2.40.100.10">
    <property type="entry name" value="Cyclophilin-like"/>
    <property type="match status" value="1"/>
</dbReference>
<dbReference type="InterPro" id="IPR002130">
    <property type="entry name" value="Cyclophilin-type_PPIase_dom"/>
</dbReference>
<comment type="function">
    <text evidence="5">PPIases accelerate the folding of proteins. It catalyzes the cis-trans isomerization of proline imidic peptide bonds in oligopeptides.</text>
</comment>
<dbReference type="GO" id="GO:0006457">
    <property type="term" value="P:protein folding"/>
    <property type="evidence" value="ECO:0000318"/>
    <property type="project" value="GO_Central"/>
</dbReference>
<sequence length="171" mass="18292">MGNPRVFLEITIASHKVGRIVMELYSDTTPKTAENFRCLCTGEKGVGKRGKPLCFKGTPFHRVVPEFVAQAGDVIEGNGTSGESIYGPKFLDESFERKHTGPGILSMANAGPNTNSSQFFVTLGAAPWLDGKHVVFGRVVDGMNVLKAIQAAGTLGGKPWKKIVISNSGQL</sequence>
<evidence type="ECO:0000256" key="2">
    <source>
        <dbReference type="ARBA" id="ARBA00007365"/>
    </source>
</evidence>
<feature type="domain" description="PPIase cyclophilin-type" evidence="6">
    <location>
        <begin position="7"/>
        <end position="170"/>
    </location>
</feature>
<dbReference type="EC" id="5.2.1.8" evidence="5"/>
<dbReference type="eggNOG" id="KOG0865">
    <property type="taxonomic scope" value="Eukaryota"/>
</dbReference>
<accession>D8SKN3</accession>
<evidence type="ECO:0000256" key="3">
    <source>
        <dbReference type="ARBA" id="ARBA00023110"/>
    </source>
</evidence>
<dbReference type="PANTHER" id="PTHR11071">
    <property type="entry name" value="PEPTIDYL-PROLYL CIS-TRANS ISOMERASE"/>
    <property type="match status" value="1"/>
</dbReference>
<evidence type="ECO:0000256" key="4">
    <source>
        <dbReference type="ARBA" id="ARBA00023235"/>
    </source>
</evidence>
<dbReference type="FunFam" id="2.40.100.10:FF:000022">
    <property type="entry name" value="Peptidyl-prolyl cis-trans isomerase CYP95"/>
    <property type="match status" value="1"/>
</dbReference>
<dbReference type="PRINTS" id="PR00153">
    <property type="entry name" value="CSAPPISMRASE"/>
</dbReference>
<dbReference type="GO" id="GO:0005737">
    <property type="term" value="C:cytoplasm"/>
    <property type="evidence" value="ECO:0000318"/>
    <property type="project" value="GO_Central"/>
</dbReference>
<evidence type="ECO:0000313" key="8">
    <source>
        <dbReference type="Proteomes" id="UP000001514"/>
    </source>
</evidence>
<evidence type="ECO:0000313" key="7">
    <source>
        <dbReference type="EMBL" id="EFJ14878.1"/>
    </source>
</evidence>
<comment type="catalytic activity">
    <reaction evidence="1 5">
        <text>[protein]-peptidylproline (omega=180) = [protein]-peptidylproline (omega=0)</text>
        <dbReference type="Rhea" id="RHEA:16237"/>
        <dbReference type="Rhea" id="RHEA-COMP:10747"/>
        <dbReference type="Rhea" id="RHEA-COMP:10748"/>
        <dbReference type="ChEBI" id="CHEBI:83833"/>
        <dbReference type="ChEBI" id="CHEBI:83834"/>
        <dbReference type="EC" id="5.2.1.8"/>
    </reaction>
</comment>
<gene>
    <name evidence="7" type="ORF">SELMODRAFT_119262</name>
</gene>
<evidence type="ECO:0000259" key="6">
    <source>
        <dbReference type="PROSITE" id="PS50072"/>
    </source>
</evidence>
<comment type="similarity">
    <text evidence="2 5">Belongs to the cyclophilin-type PPIase family.</text>
</comment>
<dbReference type="AlphaFoldDB" id="D8SKN3"/>
<keyword evidence="8" id="KW-1185">Reference proteome</keyword>
<dbReference type="PROSITE" id="PS50072">
    <property type="entry name" value="CSA_PPIASE_2"/>
    <property type="match status" value="1"/>
</dbReference>
<dbReference type="Gramene" id="EFJ14878">
    <property type="protein sequence ID" value="EFJ14878"/>
    <property type="gene ID" value="SELMODRAFT_119262"/>
</dbReference>
<dbReference type="KEGG" id="smo:SELMODRAFT_119262"/>
<name>D8SKN3_SELML</name>
<reference evidence="7 8" key="1">
    <citation type="journal article" date="2011" name="Science">
        <title>The Selaginella genome identifies genetic changes associated with the evolution of vascular plants.</title>
        <authorList>
            <person name="Banks J.A."/>
            <person name="Nishiyama T."/>
            <person name="Hasebe M."/>
            <person name="Bowman J.L."/>
            <person name="Gribskov M."/>
            <person name="dePamphilis C."/>
            <person name="Albert V.A."/>
            <person name="Aono N."/>
            <person name="Aoyama T."/>
            <person name="Ambrose B.A."/>
            <person name="Ashton N.W."/>
            <person name="Axtell M.J."/>
            <person name="Barker E."/>
            <person name="Barker M.S."/>
            <person name="Bennetzen J.L."/>
            <person name="Bonawitz N.D."/>
            <person name="Chapple C."/>
            <person name="Cheng C."/>
            <person name="Correa L.G."/>
            <person name="Dacre M."/>
            <person name="DeBarry J."/>
            <person name="Dreyer I."/>
            <person name="Elias M."/>
            <person name="Engstrom E.M."/>
            <person name="Estelle M."/>
            <person name="Feng L."/>
            <person name="Finet C."/>
            <person name="Floyd S.K."/>
            <person name="Frommer W.B."/>
            <person name="Fujita T."/>
            <person name="Gramzow L."/>
            <person name="Gutensohn M."/>
            <person name="Harholt J."/>
            <person name="Hattori M."/>
            <person name="Heyl A."/>
            <person name="Hirai T."/>
            <person name="Hiwatashi Y."/>
            <person name="Ishikawa M."/>
            <person name="Iwata M."/>
            <person name="Karol K.G."/>
            <person name="Koehler B."/>
            <person name="Kolukisaoglu U."/>
            <person name="Kubo M."/>
            <person name="Kurata T."/>
            <person name="Lalonde S."/>
            <person name="Li K."/>
            <person name="Li Y."/>
            <person name="Litt A."/>
            <person name="Lyons E."/>
            <person name="Manning G."/>
            <person name="Maruyama T."/>
            <person name="Michael T.P."/>
            <person name="Mikami K."/>
            <person name="Miyazaki S."/>
            <person name="Morinaga S."/>
            <person name="Murata T."/>
            <person name="Mueller-Roeber B."/>
            <person name="Nelson D.R."/>
            <person name="Obara M."/>
            <person name="Oguri Y."/>
            <person name="Olmstead R.G."/>
            <person name="Onodera N."/>
            <person name="Petersen B.L."/>
            <person name="Pils B."/>
            <person name="Prigge M."/>
            <person name="Rensing S.A."/>
            <person name="Riano-Pachon D.M."/>
            <person name="Roberts A.W."/>
            <person name="Sato Y."/>
            <person name="Scheller H.V."/>
            <person name="Schulz B."/>
            <person name="Schulz C."/>
            <person name="Shakirov E.V."/>
            <person name="Shibagaki N."/>
            <person name="Shinohara N."/>
            <person name="Shippen D.E."/>
            <person name="Soerensen I."/>
            <person name="Sotooka R."/>
            <person name="Sugimoto N."/>
            <person name="Sugita M."/>
            <person name="Sumikawa N."/>
            <person name="Tanurdzic M."/>
            <person name="Theissen G."/>
            <person name="Ulvskov P."/>
            <person name="Wakazuki S."/>
            <person name="Weng J.K."/>
            <person name="Willats W.W."/>
            <person name="Wipf D."/>
            <person name="Wolf P.G."/>
            <person name="Yang L."/>
            <person name="Zimmer A.D."/>
            <person name="Zhu Q."/>
            <person name="Mitros T."/>
            <person name="Hellsten U."/>
            <person name="Loque D."/>
            <person name="Otillar R."/>
            <person name="Salamov A."/>
            <person name="Schmutz J."/>
            <person name="Shapiro H."/>
            <person name="Lindquist E."/>
            <person name="Lucas S."/>
            <person name="Rokhsar D."/>
            <person name="Grigoriev I.V."/>
        </authorList>
    </citation>
    <scope>NUCLEOTIDE SEQUENCE [LARGE SCALE GENOMIC DNA]</scope>
</reference>
<dbReference type="EMBL" id="GL377625">
    <property type="protein sequence ID" value="EFJ14878.1"/>
    <property type="molecule type" value="Genomic_DNA"/>
</dbReference>
<dbReference type="GO" id="GO:0016018">
    <property type="term" value="F:cyclosporin A binding"/>
    <property type="evidence" value="ECO:0000318"/>
    <property type="project" value="GO_Central"/>
</dbReference>
<proteinExistence type="inferred from homology"/>
<dbReference type="PIRSF" id="PIRSF001467">
    <property type="entry name" value="Peptidylpro_ismrse"/>
    <property type="match status" value="1"/>
</dbReference>
<dbReference type="SUPFAM" id="SSF50891">
    <property type="entry name" value="Cyclophilin-like"/>
    <property type="match status" value="1"/>
</dbReference>
<evidence type="ECO:0000256" key="1">
    <source>
        <dbReference type="ARBA" id="ARBA00000971"/>
    </source>
</evidence>
<keyword evidence="4 5" id="KW-0413">Isomerase</keyword>
<dbReference type="Proteomes" id="UP000001514">
    <property type="component" value="Unassembled WGS sequence"/>
</dbReference>
<dbReference type="PROSITE" id="PS00170">
    <property type="entry name" value="CSA_PPIASE_1"/>
    <property type="match status" value="1"/>
</dbReference>
<dbReference type="PANTHER" id="PTHR11071:SF561">
    <property type="entry name" value="PEPTIDYL-PROLYL CIS-TRANS ISOMERASE D-RELATED"/>
    <property type="match status" value="1"/>
</dbReference>
<dbReference type="InterPro" id="IPR024936">
    <property type="entry name" value="Cyclophilin-type_PPIase"/>
</dbReference>
<dbReference type="OMA" id="HSQFFIC"/>
<evidence type="ECO:0000256" key="5">
    <source>
        <dbReference type="RuleBase" id="RU363019"/>
    </source>
</evidence>
<protein>
    <recommendedName>
        <fullName evidence="5">Peptidyl-prolyl cis-trans isomerase</fullName>
        <shortName evidence="5">PPIase</shortName>
        <ecNumber evidence="5">5.2.1.8</ecNumber>
    </recommendedName>
</protein>